<name>A0A059G795_9PROT</name>
<keyword evidence="1" id="KW-1133">Transmembrane helix</keyword>
<feature type="transmembrane region" description="Helical" evidence="1">
    <location>
        <begin position="6"/>
        <end position="26"/>
    </location>
</feature>
<protein>
    <submittedName>
        <fullName evidence="2">Uncharacterized protein</fullName>
    </submittedName>
</protein>
<dbReference type="eggNOG" id="ENOG503021K">
    <property type="taxonomic scope" value="Bacteria"/>
</dbReference>
<organism evidence="2 3">
    <name type="scientific">Hyphomonas oceanitis SCH89</name>
    <dbReference type="NCBI Taxonomy" id="1280953"/>
    <lineage>
        <taxon>Bacteria</taxon>
        <taxon>Pseudomonadati</taxon>
        <taxon>Pseudomonadota</taxon>
        <taxon>Alphaproteobacteria</taxon>
        <taxon>Hyphomonadales</taxon>
        <taxon>Hyphomonadaceae</taxon>
        <taxon>Hyphomonas</taxon>
    </lineage>
</organism>
<dbReference type="Proteomes" id="UP000024942">
    <property type="component" value="Unassembled WGS sequence"/>
</dbReference>
<dbReference type="AlphaFoldDB" id="A0A059G795"/>
<dbReference type="OrthoDB" id="7620093at2"/>
<dbReference type="EMBL" id="ARYL01000014">
    <property type="protein sequence ID" value="KDA02430.1"/>
    <property type="molecule type" value="Genomic_DNA"/>
</dbReference>
<dbReference type="PATRIC" id="fig|1280953.3.peg.2131"/>
<gene>
    <name evidence="2" type="ORF">HOC_10559</name>
</gene>
<reference evidence="2 3" key="1">
    <citation type="journal article" date="2014" name="Antonie Van Leeuwenhoek">
        <title>Hyphomonas beringensis sp. nov. and Hyphomonas chukchiensis sp. nov., isolated from surface seawater of the Bering Sea and Chukchi Sea.</title>
        <authorList>
            <person name="Li C."/>
            <person name="Lai Q."/>
            <person name="Li G."/>
            <person name="Dong C."/>
            <person name="Wang J."/>
            <person name="Liao Y."/>
            <person name="Shao Z."/>
        </authorList>
    </citation>
    <scope>NUCLEOTIDE SEQUENCE [LARGE SCALE GENOMIC DNA]</scope>
    <source>
        <strain evidence="2 3">SCH89</strain>
    </source>
</reference>
<comment type="caution">
    <text evidence="2">The sequence shown here is derived from an EMBL/GenBank/DDBJ whole genome shotgun (WGS) entry which is preliminary data.</text>
</comment>
<keyword evidence="1" id="KW-0472">Membrane</keyword>
<sequence>MRRDILSTILAVICIVFIVSLGIFYIQEGSFEGAGRKMDATLQTLPEDTARVANDVADKTDEVIEDIADGPDQSPS</sequence>
<keyword evidence="1" id="KW-0812">Transmembrane</keyword>
<proteinExistence type="predicted"/>
<accession>A0A059G795</accession>
<evidence type="ECO:0000313" key="3">
    <source>
        <dbReference type="Proteomes" id="UP000024942"/>
    </source>
</evidence>
<keyword evidence="3" id="KW-1185">Reference proteome</keyword>
<evidence type="ECO:0000256" key="1">
    <source>
        <dbReference type="SAM" id="Phobius"/>
    </source>
</evidence>
<dbReference type="RefSeq" id="WP_035538299.1">
    <property type="nucleotide sequence ID" value="NZ_ARYL01000014.1"/>
</dbReference>
<evidence type="ECO:0000313" key="2">
    <source>
        <dbReference type="EMBL" id="KDA02430.1"/>
    </source>
</evidence>